<feature type="domain" description="Histidine kinase" evidence="8">
    <location>
        <begin position="913"/>
        <end position="1173"/>
    </location>
</feature>
<evidence type="ECO:0000259" key="8">
    <source>
        <dbReference type="PROSITE" id="PS50109"/>
    </source>
</evidence>
<dbReference type="Pfam" id="PF02518">
    <property type="entry name" value="HATPase_c"/>
    <property type="match status" value="1"/>
</dbReference>
<dbReference type="EC" id="2.7.13.3" evidence="2"/>
<dbReference type="InterPro" id="IPR036097">
    <property type="entry name" value="HisK_dim/P_sf"/>
</dbReference>
<evidence type="ECO:0000256" key="5">
    <source>
        <dbReference type="ARBA" id="ARBA00022777"/>
    </source>
</evidence>
<dbReference type="InterPro" id="IPR029016">
    <property type="entry name" value="GAF-like_dom_sf"/>
</dbReference>
<keyword evidence="5" id="KW-0418">Kinase</keyword>
<evidence type="ECO:0000256" key="2">
    <source>
        <dbReference type="ARBA" id="ARBA00012438"/>
    </source>
</evidence>
<feature type="region of interest" description="Disordered" evidence="7">
    <location>
        <begin position="28"/>
        <end position="63"/>
    </location>
</feature>
<dbReference type="PROSITE" id="PS50109">
    <property type="entry name" value="HIS_KIN"/>
    <property type="match status" value="1"/>
</dbReference>
<dbReference type="InterPro" id="IPR011006">
    <property type="entry name" value="CheY-like_superfamily"/>
</dbReference>
<feature type="compositionally biased region" description="Polar residues" evidence="7">
    <location>
        <begin position="28"/>
        <end position="39"/>
    </location>
</feature>
<dbReference type="FunFam" id="1.10.287.130:FF:000023">
    <property type="entry name" value="Sensor histidine kinase/response regulator, putative"/>
    <property type="match status" value="1"/>
</dbReference>
<dbReference type="SUPFAM" id="SSF55781">
    <property type="entry name" value="GAF domain-like"/>
    <property type="match status" value="1"/>
</dbReference>
<dbReference type="InterPro" id="IPR003594">
    <property type="entry name" value="HATPase_dom"/>
</dbReference>
<dbReference type="GO" id="GO:0005886">
    <property type="term" value="C:plasma membrane"/>
    <property type="evidence" value="ECO:0007669"/>
    <property type="project" value="TreeGrafter"/>
</dbReference>
<keyword evidence="11" id="KW-1185">Reference proteome</keyword>
<dbReference type="PANTHER" id="PTHR43047">
    <property type="entry name" value="TWO-COMPONENT HISTIDINE PROTEIN KINASE"/>
    <property type="match status" value="1"/>
</dbReference>
<dbReference type="SUPFAM" id="SSF47384">
    <property type="entry name" value="Homodimeric domain of signal transducing histidine kinase"/>
    <property type="match status" value="1"/>
</dbReference>
<proteinExistence type="predicted"/>
<dbReference type="SMART" id="SM00065">
    <property type="entry name" value="GAF"/>
    <property type="match status" value="1"/>
</dbReference>
<feature type="region of interest" description="Disordered" evidence="7">
    <location>
        <begin position="419"/>
        <end position="453"/>
    </location>
</feature>
<dbReference type="EMBL" id="KZ301975">
    <property type="protein sequence ID" value="PFH53107.1"/>
    <property type="molecule type" value="Genomic_DNA"/>
</dbReference>
<dbReference type="PRINTS" id="PR00344">
    <property type="entry name" value="BCTRLSENSOR"/>
</dbReference>
<dbReference type="InterPro" id="IPR004358">
    <property type="entry name" value="Sig_transdc_His_kin-like_C"/>
</dbReference>
<dbReference type="SMART" id="SM00448">
    <property type="entry name" value="REC"/>
    <property type="match status" value="1"/>
</dbReference>
<dbReference type="STRING" id="703135.A0A2A9NXH6"/>
<dbReference type="Gene3D" id="1.10.287.130">
    <property type="match status" value="1"/>
</dbReference>
<feature type="region of interest" description="Disordered" evidence="7">
    <location>
        <begin position="1337"/>
        <end position="1356"/>
    </location>
</feature>
<dbReference type="Pfam" id="PF00512">
    <property type="entry name" value="HisKA"/>
    <property type="match status" value="1"/>
</dbReference>
<evidence type="ECO:0000313" key="11">
    <source>
        <dbReference type="Proteomes" id="UP000242287"/>
    </source>
</evidence>
<dbReference type="Pfam" id="PF00072">
    <property type="entry name" value="Response_reg"/>
    <property type="match status" value="1"/>
</dbReference>
<dbReference type="Proteomes" id="UP000242287">
    <property type="component" value="Unassembled WGS sequence"/>
</dbReference>
<evidence type="ECO:0000256" key="3">
    <source>
        <dbReference type="ARBA" id="ARBA00022553"/>
    </source>
</evidence>
<reference evidence="10 11" key="1">
    <citation type="submission" date="2014-02" db="EMBL/GenBank/DDBJ databases">
        <title>Transposable element dynamics among asymbiotic and ectomycorrhizal Amanita fungi.</title>
        <authorList>
            <consortium name="DOE Joint Genome Institute"/>
            <person name="Hess J."/>
            <person name="Skrede I."/>
            <person name="Wolfe B."/>
            <person name="LaButti K."/>
            <person name="Ohm R.A."/>
            <person name="Grigoriev I.V."/>
            <person name="Pringle A."/>
        </authorList>
    </citation>
    <scope>NUCLEOTIDE SEQUENCE [LARGE SCALE GENOMIC DNA]</scope>
    <source>
        <strain evidence="10 11">SKay4041</strain>
    </source>
</reference>
<dbReference type="InterPro" id="IPR003018">
    <property type="entry name" value="GAF"/>
</dbReference>
<feature type="compositionally biased region" description="Low complexity" evidence="7">
    <location>
        <begin position="382"/>
        <end position="395"/>
    </location>
</feature>
<feature type="region of interest" description="Disordered" evidence="7">
    <location>
        <begin position="166"/>
        <end position="188"/>
    </location>
</feature>
<evidence type="ECO:0000259" key="9">
    <source>
        <dbReference type="PROSITE" id="PS50110"/>
    </source>
</evidence>
<dbReference type="Gene3D" id="3.40.50.2300">
    <property type="match status" value="1"/>
</dbReference>
<feature type="region of interest" description="Disordered" evidence="7">
    <location>
        <begin position="380"/>
        <end position="400"/>
    </location>
</feature>
<feature type="modified residue" description="4-aspartylphosphate" evidence="6">
    <location>
        <position position="1478"/>
    </location>
</feature>
<dbReference type="InterPro" id="IPR003661">
    <property type="entry name" value="HisK_dim/P_dom"/>
</dbReference>
<dbReference type="Pfam" id="PF01590">
    <property type="entry name" value="GAF"/>
    <property type="match status" value="1"/>
</dbReference>
<dbReference type="CDD" id="cd17546">
    <property type="entry name" value="REC_hyHK_CKI1_RcsC-like"/>
    <property type="match status" value="1"/>
</dbReference>
<keyword evidence="4" id="KW-0808">Transferase</keyword>
<dbReference type="OrthoDB" id="21225at2759"/>
<dbReference type="CDD" id="cd00082">
    <property type="entry name" value="HisKA"/>
    <property type="match status" value="1"/>
</dbReference>
<dbReference type="PANTHER" id="PTHR43047:SF72">
    <property type="entry name" value="OSMOSENSING HISTIDINE PROTEIN KINASE SLN1"/>
    <property type="match status" value="1"/>
</dbReference>
<dbReference type="InterPro" id="IPR036890">
    <property type="entry name" value="HATPase_C_sf"/>
</dbReference>
<evidence type="ECO:0000313" key="10">
    <source>
        <dbReference type="EMBL" id="PFH53107.1"/>
    </source>
</evidence>
<accession>A0A2A9NXH6</accession>
<keyword evidence="3 6" id="KW-0597">Phosphoprotein</keyword>
<dbReference type="SMART" id="SM00388">
    <property type="entry name" value="HisKA"/>
    <property type="match status" value="1"/>
</dbReference>
<comment type="catalytic activity">
    <reaction evidence="1">
        <text>ATP + protein L-histidine = ADP + protein N-phospho-L-histidine.</text>
        <dbReference type="EC" id="2.7.13.3"/>
    </reaction>
</comment>
<dbReference type="SUPFAM" id="SSF55874">
    <property type="entry name" value="ATPase domain of HSP90 chaperone/DNA topoisomerase II/histidine kinase"/>
    <property type="match status" value="1"/>
</dbReference>
<gene>
    <name evidence="10" type="ORF">AMATHDRAFT_55552</name>
</gene>
<sequence>MQPSISTDLGSSVVSTYHPGLFLQLPLSSTHGLSDSRPPTASEPPRRKLTRPSTAPAREESTLLPSLPVAKDSIMNDRCAESVHNIPPLVDRKGIDSFLRSQPSNSSYHHDVRSGPLNLGPLPPPYEFMSEQSSPIFHTQEPPLNGYVEYDWATFMTAYGMGRWDPHRTPTPPRSTQTIVSNDRPAPFSDPPTSVPFASDSTTPQTLLEIPSDQSQYPLTTAPRYPPFTATPDQVDGFNSSAISTKFLNMPSNFAFPRMRNSFSTVTTTSALTNDAPGSLYSNTEVQTTVATMRWAAARVDISPLALPSPEHELTDPMRGITAAIPGSHLENGDIIQHDFPATPCSARKSRLGSFWEGTTDVDDGAIGAVHSTSQMRLATFSGSPSNGQGSNGLSTDHVDGANQAYADTVSHELLLRPIPETPHNRPDPNSLAGGFPTELSSSPQAFLPSDGTLSPDLTVQPVSPPLPPLSVTSSSTEIGEATSLPRRVCLTRQSSSPLPASTSHELRLPGGRVVSDGIATVKVGHAAKEEQMFSDLGYLAPPPPPDELERRRALYKFNIWHTAPDVNFDRIAHLVKLVFNTKGSLISLIDGHEQWFKSGWGTKVDNAPRIHSFCAHAILQRGDEPLVVLDTCSDWRFARNPLVTGQPYVRFYAGAPLRTHDGFNIGTLAIFDDAPWNDFSPRQRHTLKEFAAIVMREMELWRDKIQLRIRDKIQSSMEQFSRECLEIDMESQNQNKDGRASVMSGSSMDKVYDNAAKLVKRTLDVEGVIVMDISHCEVLESMSTEGTVSVTMHHGDPGMEMTRRQLSTEEYKRLTYFFNKYPDGKISEGIIPDSFRPFLPKHIQYALTVPIFNIDKRPFALICAYNVSDHGKQFLEGHELSYLRAIGVIILSAVLKRRMTLADKAKSLFISNISHELRTPLHGILAAAELLSDSPLNHSQASFLQTVQACGTSLVETVNHVLDFTKLSGNSKAGGVENVIVPTNVDLMQLVEEAVDGCWVGHRARTDIVGGSGIGSVYSPPKDSPGSPLATKKQHVETVVDVGHRSKGWLLKCEKGGIRRILMNLFGNSLKFTNEGFVHVQLRELPLATGDNPDKVKIELNVIDTGKGISQNFLKNQLFHPFSQENPLQTGTGLGLAIVSSILASDSVNGKIDVRSEEGAGTEIKVTFLANKPDASDGLAHEMVFKNDSYPLPTISLVGFEDTEHKGVQLMKNVLLTYLQTWWNFKIVTGPEYGDVIIINDDSTPVKQATEIRDTRHSFIIMSSARGNPTLMSIACEYERIGGFCRVLYKPGGPFRLWTTLKLAVHAIKIGSRTRQSPDVLTENGTTHSASMSVILDKAGTNPNTGLSRRKSEDYRHRPRNFQRRPSMTPRSATPLPIHSINSFNYVAPFTEPSRAHEEVNVINIGSGGTLLKASIATADRPLRRYRILVVEDNSILRNLLIKWLSKKDYDIREAVDGRDGVTVFKDEGPFDVVLLDLSMPILDGIAATAEIRELECKREQHSYFESHRTRILALTGMSSLEDKRRAFDAGVDGYLVKPVAFKTLDEMFHQLGIS</sequence>
<name>A0A2A9NXH6_9AGAR</name>
<organism evidence="10 11">
    <name type="scientific">Amanita thiersii Skay4041</name>
    <dbReference type="NCBI Taxonomy" id="703135"/>
    <lineage>
        <taxon>Eukaryota</taxon>
        <taxon>Fungi</taxon>
        <taxon>Dikarya</taxon>
        <taxon>Basidiomycota</taxon>
        <taxon>Agaricomycotina</taxon>
        <taxon>Agaricomycetes</taxon>
        <taxon>Agaricomycetidae</taxon>
        <taxon>Agaricales</taxon>
        <taxon>Pluteineae</taxon>
        <taxon>Amanitaceae</taxon>
        <taxon>Amanita</taxon>
    </lineage>
</organism>
<dbReference type="GO" id="GO:0009927">
    <property type="term" value="F:histidine phosphotransfer kinase activity"/>
    <property type="evidence" value="ECO:0007669"/>
    <property type="project" value="TreeGrafter"/>
</dbReference>
<feature type="domain" description="Response regulatory" evidence="9">
    <location>
        <begin position="1428"/>
        <end position="1554"/>
    </location>
</feature>
<dbReference type="SUPFAM" id="SSF52172">
    <property type="entry name" value="CheY-like"/>
    <property type="match status" value="1"/>
</dbReference>
<dbReference type="Gene3D" id="3.30.450.40">
    <property type="match status" value="1"/>
</dbReference>
<dbReference type="SMART" id="SM00387">
    <property type="entry name" value="HATPase_c"/>
    <property type="match status" value="1"/>
</dbReference>
<evidence type="ECO:0000256" key="4">
    <source>
        <dbReference type="ARBA" id="ARBA00022679"/>
    </source>
</evidence>
<evidence type="ECO:0000256" key="7">
    <source>
        <dbReference type="SAM" id="MobiDB-lite"/>
    </source>
</evidence>
<dbReference type="PROSITE" id="PS50110">
    <property type="entry name" value="RESPONSE_REGULATORY"/>
    <property type="match status" value="1"/>
</dbReference>
<dbReference type="InterPro" id="IPR001789">
    <property type="entry name" value="Sig_transdc_resp-reg_receiver"/>
</dbReference>
<evidence type="ECO:0000256" key="1">
    <source>
        <dbReference type="ARBA" id="ARBA00000085"/>
    </source>
</evidence>
<evidence type="ECO:0000256" key="6">
    <source>
        <dbReference type="PROSITE-ProRule" id="PRU00169"/>
    </source>
</evidence>
<dbReference type="GO" id="GO:0000155">
    <property type="term" value="F:phosphorelay sensor kinase activity"/>
    <property type="evidence" value="ECO:0007669"/>
    <property type="project" value="InterPro"/>
</dbReference>
<dbReference type="Gene3D" id="3.30.565.10">
    <property type="entry name" value="Histidine kinase-like ATPase, C-terminal domain"/>
    <property type="match status" value="1"/>
</dbReference>
<protein>
    <recommendedName>
        <fullName evidence="2">histidine kinase</fullName>
        <ecNumber evidence="2">2.7.13.3</ecNumber>
    </recommendedName>
</protein>
<dbReference type="InterPro" id="IPR005467">
    <property type="entry name" value="His_kinase_dom"/>
</dbReference>